<dbReference type="Gene3D" id="1.25.10.10">
    <property type="entry name" value="Leucine-rich Repeat Variant"/>
    <property type="match status" value="1"/>
</dbReference>
<protein>
    <submittedName>
        <fullName evidence="1">Uncharacterized protein</fullName>
    </submittedName>
</protein>
<dbReference type="AlphaFoldDB" id="E9GY28"/>
<reference evidence="1 2" key="1">
    <citation type="journal article" date="2011" name="Science">
        <title>The ecoresponsive genome of Daphnia pulex.</title>
        <authorList>
            <person name="Colbourne J.K."/>
            <person name="Pfrender M.E."/>
            <person name="Gilbert D."/>
            <person name="Thomas W.K."/>
            <person name="Tucker A."/>
            <person name="Oakley T.H."/>
            <person name="Tokishita S."/>
            <person name="Aerts A."/>
            <person name="Arnold G.J."/>
            <person name="Basu M.K."/>
            <person name="Bauer D.J."/>
            <person name="Caceres C.E."/>
            <person name="Carmel L."/>
            <person name="Casola C."/>
            <person name="Choi J.H."/>
            <person name="Detter J.C."/>
            <person name="Dong Q."/>
            <person name="Dusheyko S."/>
            <person name="Eads B.D."/>
            <person name="Frohlich T."/>
            <person name="Geiler-Samerotte K.A."/>
            <person name="Gerlach D."/>
            <person name="Hatcher P."/>
            <person name="Jogdeo S."/>
            <person name="Krijgsveld J."/>
            <person name="Kriventseva E.V."/>
            <person name="Kultz D."/>
            <person name="Laforsch C."/>
            <person name="Lindquist E."/>
            <person name="Lopez J."/>
            <person name="Manak J.R."/>
            <person name="Muller J."/>
            <person name="Pangilinan J."/>
            <person name="Patwardhan R.P."/>
            <person name="Pitluck S."/>
            <person name="Pritham E.J."/>
            <person name="Rechtsteiner A."/>
            <person name="Rho M."/>
            <person name="Rogozin I.B."/>
            <person name="Sakarya O."/>
            <person name="Salamov A."/>
            <person name="Schaack S."/>
            <person name="Shapiro H."/>
            <person name="Shiga Y."/>
            <person name="Skalitzky C."/>
            <person name="Smith Z."/>
            <person name="Souvorov A."/>
            <person name="Sung W."/>
            <person name="Tang Z."/>
            <person name="Tsuchiya D."/>
            <person name="Tu H."/>
            <person name="Vos H."/>
            <person name="Wang M."/>
            <person name="Wolf Y.I."/>
            <person name="Yamagata H."/>
            <person name="Yamada T."/>
            <person name="Ye Y."/>
            <person name="Shaw J.R."/>
            <person name="Andrews J."/>
            <person name="Crease T.J."/>
            <person name="Tang H."/>
            <person name="Lucas S.M."/>
            <person name="Robertson H.M."/>
            <person name="Bork P."/>
            <person name="Koonin E.V."/>
            <person name="Zdobnov E.M."/>
            <person name="Grigoriev I.V."/>
            <person name="Lynch M."/>
            <person name="Boore J.L."/>
        </authorList>
    </citation>
    <scope>NUCLEOTIDE SEQUENCE [LARGE SCALE GENOMIC DNA]</scope>
</reference>
<gene>
    <name evidence="1" type="ORF">DAPPUDRAFT_107739</name>
</gene>
<name>E9GY28_DAPPU</name>
<evidence type="ECO:0000313" key="2">
    <source>
        <dbReference type="Proteomes" id="UP000000305"/>
    </source>
</evidence>
<dbReference type="KEGG" id="dpx:DAPPUDRAFT_107739"/>
<dbReference type="HOGENOM" id="CLU_1887838_0_0_1"/>
<dbReference type="Proteomes" id="UP000000305">
    <property type="component" value="Unassembled WGS sequence"/>
</dbReference>
<dbReference type="EMBL" id="GL732574">
    <property type="protein sequence ID" value="EFX75633.1"/>
    <property type="molecule type" value="Genomic_DNA"/>
</dbReference>
<dbReference type="SUPFAM" id="SSF48371">
    <property type="entry name" value="ARM repeat"/>
    <property type="match status" value="1"/>
</dbReference>
<evidence type="ECO:0000313" key="1">
    <source>
        <dbReference type="EMBL" id="EFX75633.1"/>
    </source>
</evidence>
<keyword evidence="2" id="KW-1185">Reference proteome</keyword>
<proteinExistence type="predicted"/>
<dbReference type="InParanoid" id="E9GY28"/>
<organism evidence="1 2">
    <name type="scientific">Daphnia pulex</name>
    <name type="common">Water flea</name>
    <dbReference type="NCBI Taxonomy" id="6669"/>
    <lineage>
        <taxon>Eukaryota</taxon>
        <taxon>Metazoa</taxon>
        <taxon>Ecdysozoa</taxon>
        <taxon>Arthropoda</taxon>
        <taxon>Crustacea</taxon>
        <taxon>Branchiopoda</taxon>
        <taxon>Diplostraca</taxon>
        <taxon>Cladocera</taxon>
        <taxon>Anomopoda</taxon>
        <taxon>Daphniidae</taxon>
        <taxon>Daphnia</taxon>
    </lineage>
</organism>
<dbReference type="InterPro" id="IPR011989">
    <property type="entry name" value="ARM-like"/>
</dbReference>
<dbReference type="InterPro" id="IPR016024">
    <property type="entry name" value="ARM-type_fold"/>
</dbReference>
<accession>E9GY28</accession>
<sequence length="135" mass="15246">MDVILPALLTIHNMYRLEDASSLDQSCRHQCRAVPTLIILLGSPHPAMAVKAVQILGCFATDGPEFRDALIRVKLIEKEVVQTISFFICYVLIDKDQLCRPLTPSSSQKRQWICNSMLDFHHDGGFDNDWTNATD</sequence>